<dbReference type="GO" id="GO:0015074">
    <property type="term" value="P:DNA integration"/>
    <property type="evidence" value="ECO:0007669"/>
    <property type="project" value="InterPro"/>
</dbReference>
<dbReference type="InterPro" id="IPR050951">
    <property type="entry name" value="Retrovirus_Pol_polyprotein"/>
</dbReference>
<evidence type="ECO:0000256" key="5">
    <source>
        <dbReference type="ARBA" id="ARBA00022759"/>
    </source>
</evidence>
<reference evidence="10" key="1">
    <citation type="journal article" date="2020" name="J Insects Food Feed">
        <title>The yellow mealworm (Tenebrio molitor) genome: a resource for the emerging insects as food and feed industry.</title>
        <authorList>
            <person name="Eriksson T."/>
            <person name="Andere A."/>
            <person name="Kelstrup H."/>
            <person name="Emery V."/>
            <person name="Picard C."/>
        </authorList>
    </citation>
    <scope>NUCLEOTIDE SEQUENCE</scope>
    <source>
        <strain evidence="10">Stoneville</strain>
        <tissue evidence="10">Whole head</tissue>
    </source>
</reference>
<evidence type="ECO:0000256" key="1">
    <source>
        <dbReference type="ARBA" id="ARBA00012493"/>
    </source>
</evidence>
<reference evidence="10" key="2">
    <citation type="submission" date="2021-08" db="EMBL/GenBank/DDBJ databases">
        <authorList>
            <person name="Eriksson T."/>
        </authorList>
    </citation>
    <scope>NUCLEOTIDE SEQUENCE</scope>
    <source>
        <strain evidence="10">Stoneville</strain>
        <tissue evidence="10">Whole head</tissue>
    </source>
</reference>
<dbReference type="AlphaFoldDB" id="A0A8J6LNG4"/>
<evidence type="ECO:0000256" key="2">
    <source>
        <dbReference type="ARBA" id="ARBA00022679"/>
    </source>
</evidence>
<dbReference type="Gene3D" id="3.30.420.10">
    <property type="entry name" value="Ribonuclease H-like superfamily/Ribonuclease H"/>
    <property type="match status" value="1"/>
</dbReference>
<dbReference type="EC" id="2.7.7.49" evidence="1"/>
<dbReference type="Pfam" id="PF17917">
    <property type="entry name" value="RT_RNaseH"/>
    <property type="match status" value="1"/>
</dbReference>
<dbReference type="InterPro" id="IPR012337">
    <property type="entry name" value="RNaseH-like_sf"/>
</dbReference>
<evidence type="ECO:0000259" key="9">
    <source>
        <dbReference type="PROSITE" id="PS50994"/>
    </source>
</evidence>
<dbReference type="PANTHER" id="PTHR37984:SF5">
    <property type="entry name" value="PROTEIN NYNRIN-LIKE"/>
    <property type="match status" value="1"/>
</dbReference>
<evidence type="ECO:0000313" key="10">
    <source>
        <dbReference type="EMBL" id="KAH0819201.1"/>
    </source>
</evidence>
<dbReference type="Gene3D" id="3.10.10.10">
    <property type="entry name" value="HIV Type 1 Reverse Transcriptase, subunit A, domain 1"/>
    <property type="match status" value="1"/>
</dbReference>
<proteinExistence type="predicted"/>
<sequence>MGLILCGAVLSQKFDDGERAICYLSRSLTRQERNYSTTERECLAVIWAVEKLRHYLEGVHFFVVTDHHSLLWLNRLKDPQGRLARWALRLQPYDFELVHRKGKDHVIPDMLSRSVPVSVDSATAENFSNTTDRWYANLIGQVARFPDKFPSFRVESGVLLKYSKCKIPELCDEADSWKKVVPKDYRSEILKRFHDVPASGHVGIYKTFWKIRSLYFWPGMRADVVKYVRGCKICAQYKVERKAPAGLMGGRPSISSPWQMISLDYIGPFPRSAKGYTHTLVVTDHFSKYVVLFPVRNGSAKLLTQCVEEGIFLVYGAPKYLICDNGTQMRSKEFRKLCDDYQVTLSYTPLYYPRSDPTERVNATVKTMIATTVKHDHRRWADHLAAIGCAIRTSRHETTGYTPYFTNFGREHKLLGSNWKRLVGFRKLYQDIAAKLKTAHERDKRVYDLRRRPVQYLVGQQVWRKDKSLSDATANYSAKLGPKYIGPFVISRKCGSWTYELADEHGNNKGIWHVQELKPVHPDYEPPVFLCIAPIFGIFTKSPVPVRRVAWFSVSCWIAYLLEPQLYRNFRILGVTDFFLAFRRPKKKKTSRRLRSFERIFYYENLLPDPFQRIRRVPCLSGLLFFTSTGVSIGLNGTRTAEQRTPQDAEGRRRRLRGSNLIKFVNWDTCVSFRVSAPEYRRIRILPKHQCRRILAPLSSSTGNNCQPPTQSRKIPWQLFQCVQGVIERSVSDYCSPAVLVTKKDGTVRFCTDYRKLNLLTEDEAAPLPKISDALREFGSATVFSAIDLKSGYWQIPMDKASKHLTAFATPDGATYQYRVMPFGLKNAPATFQKLMTRVLEGHLGKFAHVYLDDIIIFSRDHIERKVAFLMVGFFGGRCVQLDEEKDLVLNNY</sequence>
<name>A0A8J6LNG4_TENMO</name>
<feature type="domain" description="Reverse transcriptase" evidence="8">
    <location>
        <begin position="722"/>
        <end position="893"/>
    </location>
</feature>
<dbReference type="SUPFAM" id="SSF56672">
    <property type="entry name" value="DNA/RNA polymerases"/>
    <property type="match status" value="2"/>
</dbReference>
<keyword evidence="5" id="KW-0255">Endonuclease</keyword>
<keyword evidence="4" id="KW-0540">Nuclease</keyword>
<dbReference type="Pfam" id="PF17921">
    <property type="entry name" value="Integrase_H2C2"/>
    <property type="match status" value="1"/>
</dbReference>
<dbReference type="InterPro" id="IPR001584">
    <property type="entry name" value="Integrase_cat-core"/>
</dbReference>
<comment type="caution">
    <text evidence="10">The sequence shown here is derived from an EMBL/GenBank/DDBJ whole genome shotgun (WGS) entry which is preliminary data.</text>
</comment>
<evidence type="ECO:0000259" key="8">
    <source>
        <dbReference type="PROSITE" id="PS50878"/>
    </source>
</evidence>
<dbReference type="Pfam" id="PF00665">
    <property type="entry name" value="rve"/>
    <property type="match status" value="1"/>
</dbReference>
<organism evidence="10 11">
    <name type="scientific">Tenebrio molitor</name>
    <name type="common">Yellow mealworm beetle</name>
    <dbReference type="NCBI Taxonomy" id="7067"/>
    <lineage>
        <taxon>Eukaryota</taxon>
        <taxon>Metazoa</taxon>
        <taxon>Ecdysozoa</taxon>
        <taxon>Arthropoda</taxon>
        <taxon>Hexapoda</taxon>
        <taxon>Insecta</taxon>
        <taxon>Pterygota</taxon>
        <taxon>Neoptera</taxon>
        <taxon>Endopterygota</taxon>
        <taxon>Coleoptera</taxon>
        <taxon>Polyphaga</taxon>
        <taxon>Cucujiformia</taxon>
        <taxon>Tenebrionidae</taxon>
        <taxon>Tenebrio</taxon>
    </lineage>
</organism>
<feature type="domain" description="Integrase catalytic" evidence="9">
    <location>
        <begin position="253"/>
        <end position="411"/>
    </location>
</feature>
<dbReference type="FunFam" id="3.10.20.370:FF:000001">
    <property type="entry name" value="Retrovirus-related Pol polyprotein from transposon 17.6-like protein"/>
    <property type="match status" value="1"/>
</dbReference>
<keyword evidence="7" id="KW-0695">RNA-directed DNA polymerase</keyword>
<evidence type="ECO:0000256" key="4">
    <source>
        <dbReference type="ARBA" id="ARBA00022722"/>
    </source>
</evidence>
<dbReference type="Pfam" id="PF00078">
    <property type="entry name" value="RVT_1"/>
    <property type="match status" value="1"/>
</dbReference>
<keyword evidence="11" id="KW-1185">Reference proteome</keyword>
<dbReference type="Proteomes" id="UP000719412">
    <property type="component" value="Unassembled WGS sequence"/>
</dbReference>
<dbReference type="InterPro" id="IPR043502">
    <property type="entry name" value="DNA/RNA_pol_sf"/>
</dbReference>
<evidence type="ECO:0000313" key="11">
    <source>
        <dbReference type="Proteomes" id="UP000719412"/>
    </source>
</evidence>
<dbReference type="GO" id="GO:0016787">
    <property type="term" value="F:hydrolase activity"/>
    <property type="evidence" value="ECO:0007669"/>
    <property type="project" value="UniProtKB-KW"/>
</dbReference>
<dbReference type="Gene3D" id="3.10.20.370">
    <property type="match status" value="1"/>
</dbReference>
<dbReference type="Gene3D" id="1.10.340.70">
    <property type="match status" value="1"/>
</dbReference>
<dbReference type="InterPro" id="IPR041588">
    <property type="entry name" value="Integrase_H2C2"/>
</dbReference>
<dbReference type="InterPro" id="IPR036397">
    <property type="entry name" value="RNaseH_sf"/>
</dbReference>
<evidence type="ECO:0000256" key="3">
    <source>
        <dbReference type="ARBA" id="ARBA00022695"/>
    </source>
</evidence>
<dbReference type="InterPro" id="IPR000477">
    <property type="entry name" value="RT_dom"/>
</dbReference>
<dbReference type="CDD" id="cd01647">
    <property type="entry name" value="RT_LTR"/>
    <property type="match status" value="1"/>
</dbReference>
<dbReference type="PANTHER" id="PTHR37984">
    <property type="entry name" value="PROTEIN CBG26694"/>
    <property type="match status" value="1"/>
</dbReference>
<keyword evidence="6" id="KW-0378">Hydrolase</keyword>
<evidence type="ECO:0000256" key="6">
    <source>
        <dbReference type="ARBA" id="ARBA00022801"/>
    </source>
</evidence>
<dbReference type="EMBL" id="JABDTM020015267">
    <property type="protein sequence ID" value="KAH0819201.1"/>
    <property type="molecule type" value="Genomic_DNA"/>
</dbReference>
<dbReference type="SUPFAM" id="SSF53098">
    <property type="entry name" value="Ribonuclease H-like"/>
    <property type="match status" value="1"/>
</dbReference>
<evidence type="ECO:0000256" key="7">
    <source>
        <dbReference type="ARBA" id="ARBA00022918"/>
    </source>
</evidence>
<keyword evidence="2" id="KW-0808">Transferase</keyword>
<accession>A0A8J6LNG4</accession>
<dbReference type="GO" id="GO:0003676">
    <property type="term" value="F:nucleic acid binding"/>
    <property type="evidence" value="ECO:0007669"/>
    <property type="project" value="InterPro"/>
</dbReference>
<keyword evidence="3" id="KW-0548">Nucleotidyltransferase</keyword>
<dbReference type="GO" id="GO:0004519">
    <property type="term" value="F:endonuclease activity"/>
    <property type="evidence" value="ECO:0007669"/>
    <property type="project" value="UniProtKB-KW"/>
</dbReference>
<dbReference type="InterPro" id="IPR041373">
    <property type="entry name" value="RT_RNaseH"/>
</dbReference>
<gene>
    <name evidence="10" type="ORF">GEV33_003590</name>
</gene>
<dbReference type="GO" id="GO:0003964">
    <property type="term" value="F:RNA-directed DNA polymerase activity"/>
    <property type="evidence" value="ECO:0007669"/>
    <property type="project" value="UniProtKB-KW"/>
</dbReference>
<protein>
    <recommendedName>
        <fullName evidence="1">RNA-directed DNA polymerase</fullName>
        <ecNumber evidence="1">2.7.7.49</ecNumber>
    </recommendedName>
</protein>
<dbReference type="PROSITE" id="PS50994">
    <property type="entry name" value="INTEGRASE"/>
    <property type="match status" value="1"/>
</dbReference>
<dbReference type="FunFam" id="1.10.340.70:FF:000001">
    <property type="entry name" value="Retrovirus-related Pol polyprotein from transposon gypsy-like Protein"/>
    <property type="match status" value="1"/>
</dbReference>
<dbReference type="GO" id="GO:0042575">
    <property type="term" value="C:DNA polymerase complex"/>
    <property type="evidence" value="ECO:0007669"/>
    <property type="project" value="UniProtKB-ARBA"/>
</dbReference>
<dbReference type="CDD" id="cd09274">
    <property type="entry name" value="RNase_HI_RT_Ty3"/>
    <property type="match status" value="1"/>
</dbReference>
<dbReference type="PROSITE" id="PS50878">
    <property type="entry name" value="RT_POL"/>
    <property type="match status" value="1"/>
</dbReference>